<dbReference type="PANTHER" id="PTHR30349:SF41">
    <property type="entry name" value="INTEGRASE_RECOMBINASE PROTEIN MJ0367-RELATED"/>
    <property type="match status" value="1"/>
</dbReference>
<dbReference type="EMBL" id="ADAD01000177">
    <property type="protein sequence ID" value="EEY34226.1"/>
    <property type="molecule type" value="Genomic_DNA"/>
</dbReference>
<dbReference type="InterPro" id="IPR002104">
    <property type="entry name" value="Integrase_catalytic"/>
</dbReference>
<keyword evidence="3" id="KW-0233">DNA recombination</keyword>
<feature type="domain" description="Tyr recombinase" evidence="4">
    <location>
        <begin position="128"/>
        <end position="313"/>
    </location>
</feature>
<evidence type="ECO:0000313" key="5">
    <source>
        <dbReference type="EMBL" id="EEY34226.1"/>
    </source>
</evidence>
<accession>D0GNW2</accession>
<gene>
    <name evidence="5" type="ORF">HMPREF0554_0815</name>
</gene>
<dbReference type="AlphaFoldDB" id="D0GNW2"/>
<protein>
    <submittedName>
        <fullName evidence="5">Site-specific recombinase, phage integrase family</fullName>
    </submittedName>
</protein>
<evidence type="ECO:0000256" key="1">
    <source>
        <dbReference type="ARBA" id="ARBA00008857"/>
    </source>
</evidence>
<keyword evidence="6" id="KW-1185">Reference proteome</keyword>
<dbReference type="CDD" id="cd00397">
    <property type="entry name" value="DNA_BRE_C"/>
    <property type="match status" value="1"/>
</dbReference>
<dbReference type="InterPro" id="IPR011010">
    <property type="entry name" value="DNA_brk_join_enz"/>
</dbReference>
<organism evidence="5 6">
    <name type="scientific">Pseudoleptotrichia goodfellowii F0264</name>
    <dbReference type="NCBI Taxonomy" id="596323"/>
    <lineage>
        <taxon>Bacteria</taxon>
        <taxon>Fusobacteriati</taxon>
        <taxon>Fusobacteriota</taxon>
        <taxon>Fusobacteriia</taxon>
        <taxon>Fusobacteriales</taxon>
        <taxon>Leptotrichiaceae</taxon>
        <taxon>Pseudoleptotrichia</taxon>
    </lineage>
</organism>
<dbReference type="PANTHER" id="PTHR30349">
    <property type="entry name" value="PHAGE INTEGRASE-RELATED"/>
    <property type="match status" value="1"/>
</dbReference>
<sequence>MELEVTKNRNGLIYMEYLNSCIAKNAATARTTYKTYFNNMKLFVEYLREYENNRYLLSKDTLKFIVSILERYIRFCREVKGNNAQTINNKITAISSFYIWAIKRDLIATHPFREKLDRLKVTDMEKRRKSYYLSIKEVIEINIKMELEHKKFDLQDRIIFNLIIDTACRISALQSIKIKNIDIDNGLILGIVEKEQKLVEFAIFKDTIKLIKEWLKCRNNKGIEDEYLLITKYEKEYRQMSKSTIRDRVKKIGKLIDIENLYPHSLRKTSINLLANAGSLELASEFANHSGIDVTKKHYIKKDTGSEKRNKILNVRKKAGF</sequence>
<proteinExistence type="inferred from homology"/>
<dbReference type="Pfam" id="PF00589">
    <property type="entry name" value="Phage_integrase"/>
    <property type="match status" value="1"/>
</dbReference>
<dbReference type="InterPro" id="IPR050090">
    <property type="entry name" value="Tyrosine_recombinase_XerCD"/>
</dbReference>
<dbReference type="eggNOG" id="COG4974">
    <property type="taxonomic scope" value="Bacteria"/>
</dbReference>
<dbReference type="SUPFAM" id="SSF56349">
    <property type="entry name" value="DNA breaking-rejoining enzymes"/>
    <property type="match status" value="1"/>
</dbReference>
<dbReference type="InterPro" id="IPR010998">
    <property type="entry name" value="Integrase_recombinase_N"/>
</dbReference>
<dbReference type="Gene3D" id="1.10.150.130">
    <property type="match status" value="1"/>
</dbReference>
<keyword evidence="2" id="KW-0238">DNA-binding</keyword>
<evidence type="ECO:0000259" key="4">
    <source>
        <dbReference type="PROSITE" id="PS51898"/>
    </source>
</evidence>
<evidence type="ECO:0000256" key="2">
    <source>
        <dbReference type="ARBA" id="ARBA00023125"/>
    </source>
</evidence>
<name>D0GNW2_9FUSO</name>
<dbReference type="GO" id="GO:0006310">
    <property type="term" value="P:DNA recombination"/>
    <property type="evidence" value="ECO:0007669"/>
    <property type="project" value="UniProtKB-KW"/>
</dbReference>
<evidence type="ECO:0000256" key="3">
    <source>
        <dbReference type="ARBA" id="ARBA00023172"/>
    </source>
</evidence>
<evidence type="ECO:0000313" key="6">
    <source>
        <dbReference type="Proteomes" id="UP000004226"/>
    </source>
</evidence>
<reference evidence="5 6" key="1">
    <citation type="submission" date="2009-10" db="EMBL/GenBank/DDBJ databases">
        <authorList>
            <person name="Harkins D.M."/>
            <person name="Madupu R."/>
            <person name="Durkin A.S."/>
            <person name="Torralba M."/>
            <person name="Methe B."/>
            <person name="Sutton G.G."/>
            <person name="Strausberg R.L."/>
            <person name="Nelson K.E."/>
        </authorList>
    </citation>
    <scope>NUCLEOTIDE SEQUENCE [LARGE SCALE GENOMIC DNA]</scope>
    <source>
        <strain evidence="5 6">F0264</strain>
    </source>
</reference>
<comment type="caution">
    <text evidence="5">The sequence shown here is derived from an EMBL/GenBank/DDBJ whole genome shotgun (WGS) entry which is preliminary data.</text>
</comment>
<dbReference type="InterPro" id="IPR013762">
    <property type="entry name" value="Integrase-like_cat_sf"/>
</dbReference>
<dbReference type="Gene3D" id="1.10.443.10">
    <property type="entry name" value="Intergrase catalytic core"/>
    <property type="match status" value="1"/>
</dbReference>
<dbReference type="GO" id="GO:0003677">
    <property type="term" value="F:DNA binding"/>
    <property type="evidence" value="ECO:0007669"/>
    <property type="project" value="UniProtKB-KW"/>
</dbReference>
<dbReference type="Proteomes" id="UP000004226">
    <property type="component" value="Unassembled WGS sequence"/>
</dbReference>
<dbReference type="GO" id="GO:0015074">
    <property type="term" value="P:DNA integration"/>
    <property type="evidence" value="ECO:0007669"/>
    <property type="project" value="InterPro"/>
</dbReference>
<comment type="similarity">
    <text evidence="1">Belongs to the 'phage' integrase family.</text>
</comment>
<dbReference type="PROSITE" id="PS51898">
    <property type="entry name" value="TYR_RECOMBINASE"/>
    <property type="match status" value="1"/>
</dbReference>
<dbReference type="RefSeq" id="WP_006808204.1">
    <property type="nucleotide sequence ID" value="NZ_ADAD01000177.1"/>
</dbReference>